<dbReference type="OrthoDB" id="9786961at2"/>
<dbReference type="EnsemblBacteria" id="AAF12621">
    <property type="protein sequence ID" value="AAF12621"/>
    <property type="gene ID" value="DR_B0144"/>
</dbReference>
<reference evidence="1 2" key="1">
    <citation type="journal article" date="1999" name="Science">
        <title>Genome sequence of the radioresistant bacterium Deinococcus radiodurans R1.</title>
        <authorList>
            <person name="White O."/>
            <person name="Eisen J.A."/>
            <person name="Heidelberg J.F."/>
            <person name="Hickey E.K."/>
            <person name="Peterson J.D."/>
            <person name="Dodson R.J."/>
            <person name="Haft D.H."/>
            <person name="Gwinn M.L."/>
            <person name="Nelson W.C."/>
            <person name="Richardson D.L."/>
            <person name="Moffat K.S."/>
            <person name="Qin H."/>
            <person name="Jiang L."/>
            <person name="Pamphile W."/>
            <person name="Crosby M."/>
            <person name="Shen M."/>
            <person name="Vamathevan J.J."/>
            <person name="Lam P."/>
            <person name="McDonald L."/>
            <person name="Utterback T."/>
            <person name="Zalewski C."/>
            <person name="Makarova K.S."/>
            <person name="Aravind L."/>
            <person name="Daly M.J."/>
            <person name="Minton K.W."/>
            <person name="Fleischmann R.D."/>
            <person name="Ketchum K.A."/>
            <person name="Nelson K.E."/>
            <person name="Salzberg S."/>
            <person name="Smith H.O."/>
            <person name="Venter J.C."/>
            <person name="Fraser C.M."/>
        </authorList>
    </citation>
    <scope>NUCLEOTIDE SEQUENCE [LARGE SCALE GENOMIC DNA]</scope>
    <source>
        <strain evidence="2">ATCC 13939 / DSM 20539 / JCM 16871 / LMG 4051 / NBRC 15346 / NCIMB 9279 / R1 / VKM B-1422</strain>
    </source>
</reference>
<dbReference type="AlphaFoldDB" id="Q9RZI4"/>
<dbReference type="Proteomes" id="UP000002524">
    <property type="component" value="Plasmid MP1"/>
</dbReference>
<dbReference type="REBASE" id="11760">
    <property type="entry name" value="DraRMcrBCP"/>
</dbReference>
<accession>Q9RZI4</accession>
<protein>
    <recommendedName>
        <fullName evidence="3">Restriction endonuclease</fullName>
    </recommendedName>
</protein>
<proteinExistence type="predicted"/>
<dbReference type="PANTHER" id="PTHR38733:SF1">
    <property type="entry name" value="TYPE IV METHYL-DIRECTED RESTRICTION ENZYME ECOKMCRBC"/>
    <property type="match status" value="1"/>
</dbReference>
<dbReference type="PATRIC" id="fig|243230.17.peg.140"/>
<evidence type="ECO:0008006" key="3">
    <source>
        <dbReference type="Google" id="ProtNLM"/>
    </source>
</evidence>
<dbReference type="InterPro" id="IPR019292">
    <property type="entry name" value="McrC"/>
</dbReference>
<organism evidence="1 2">
    <name type="scientific">Deinococcus radiodurans (strain ATCC 13939 / DSM 20539 / JCM 16871 / CCUG 27074 / LMG 4051 / NBRC 15346 / NCIMB 9279 / VKM B-1422 / R1)</name>
    <dbReference type="NCBI Taxonomy" id="243230"/>
    <lineage>
        <taxon>Bacteria</taxon>
        <taxon>Thermotogati</taxon>
        <taxon>Deinococcota</taxon>
        <taxon>Deinococci</taxon>
        <taxon>Deinococcales</taxon>
        <taxon>Deinococcaceae</taxon>
        <taxon>Deinococcus</taxon>
    </lineage>
</organism>
<name>Q9RZI4_DEIRA</name>
<dbReference type="Pfam" id="PF10117">
    <property type="entry name" value="McrBC"/>
    <property type="match status" value="1"/>
</dbReference>
<dbReference type="KEGG" id="dra:DR_B0144"/>
<dbReference type="GO" id="GO:1905348">
    <property type="term" value="C:endonuclease complex"/>
    <property type="evidence" value="ECO:0000318"/>
    <property type="project" value="GO_Central"/>
</dbReference>
<geneLocation type="plasmid" evidence="2">
    <name>megaplasmid MP1</name>
</geneLocation>
<evidence type="ECO:0000313" key="1">
    <source>
        <dbReference type="EMBL" id="AAF12621.1"/>
    </source>
</evidence>
<keyword evidence="2" id="KW-1185">Reference proteome</keyword>
<dbReference type="InParanoid" id="Q9RZI4"/>
<dbReference type="EMBL" id="AE001826">
    <property type="protein sequence ID" value="AAF12621.1"/>
    <property type="molecule type" value="Genomic_DNA"/>
</dbReference>
<gene>
    <name evidence="1" type="ordered locus">DR_B0144</name>
</gene>
<evidence type="ECO:0000313" key="2">
    <source>
        <dbReference type="Proteomes" id="UP000002524"/>
    </source>
</evidence>
<dbReference type="HOGENOM" id="CLU_048696_0_1_0"/>
<dbReference type="PANTHER" id="PTHR38733">
    <property type="entry name" value="PROTEIN MCRC"/>
    <property type="match status" value="1"/>
</dbReference>
<keyword evidence="1" id="KW-0614">Plasmid</keyword>
<dbReference type="GO" id="GO:0032067">
    <property type="term" value="F:type IV site-specific deoxyribonuclease activity"/>
    <property type="evidence" value="ECO:0000318"/>
    <property type="project" value="GO_Central"/>
</dbReference>
<dbReference type="PIR" id="B75634">
    <property type="entry name" value="B75634"/>
</dbReference>
<sequence>MPGAPPPNQAPHFEVREHDLLVPGIRRPEWKANVTALPPAVFEAVQAALFDPRYELSPVATMTRFEGRAALKLTQWVGLLRTPDGATVEILPKTHERPGTRTGAESLERSRALLLRMLAATDERFRVAPPAELQTAHMPLYEVVIRYALEGVRAAVRRGIPHAYVPVQEERPGLRGRLDLPRQVRQPPHRAHLLHVTYDEFLPDRPETRLTRLSVERLAALTRLPANQRLARELLHALDEVPPSRNVNVDFAAWRLGRGHTHFAPLEALCRMVLYELNPIVAGKKTQAHALLFDMNVVYEAYVAQLLRRLYPTWTVATQVTQRALGDADGLPAFRLRPDLLLRTEEGQVIVADTKWKRLEADKAPTYDVANADAYQMLAYSEAFQHSAAYTHKALWLIYPRLPGLPPVSAPIRLGQGRTLSIVTIDLNQADPGAQWPASVLT</sequence>